<dbReference type="GO" id="GO:0008270">
    <property type="term" value="F:zinc ion binding"/>
    <property type="evidence" value="ECO:0007669"/>
    <property type="project" value="UniProtKB-KW"/>
</dbReference>
<feature type="domain" description="GATA-type" evidence="12">
    <location>
        <begin position="445"/>
        <end position="474"/>
    </location>
</feature>
<keyword evidence="8 10" id="KW-0408">Iron</keyword>
<feature type="region of interest" description="Disordered" evidence="11">
    <location>
        <begin position="118"/>
        <end position="231"/>
    </location>
</feature>
<evidence type="ECO:0000256" key="3">
    <source>
        <dbReference type="ARBA" id="ARBA00022448"/>
    </source>
</evidence>
<protein>
    <recommendedName>
        <fullName evidence="16">GATA-type domain-containing protein</fullName>
    </recommendedName>
</protein>
<dbReference type="EMBL" id="CP119944">
    <property type="protein sequence ID" value="WFC99129.1"/>
    <property type="molecule type" value="Genomic_DNA"/>
</dbReference>
<accession>A0AAJ5YZ05</accession>
<feature type="domain" description="Cytochrome c" evidence="13">
    <location>
        <begin position="6"/>
        <end position="107"/>
    </location>
</feature>
<keyword evidence="6 10" id="KW-0479">Metal-binding</keyword>
<dbReference type="SUPFAM" id="SSF46626">
    <property type="entry name" value="Cytochrome c"/>
    <property type="match status" value="1"/>
</dbReference>
<feature type="compositionally biased region" description="Polar residues" evidence="11">
    <location>
        <begin position="144"/>
        <end position="160"/>
    </location>
</feature>
<feature type="region of interest" description="Disordered" evidence="11">
    <location>
        <begin position="339"/>
        <end position="372"/>
    </location>
</feature>
<dbReference type="Pfam" id="PF00320">
    <property type="entry name" value="GATA"/>
    <property type="match status" value="1"/>
</dbReference>
<dbReference type="CDD" id="cd00202">
    <property type="entry name" value="ZnF_GATA"/>
    <property type="match status" value="1"/>
</dbReference>
<keyword evidence="7" id="KW-0249">Electron transport</keyword>
<evidence type="ECO:0000256" key="9">
    <source>
        <dbReference type="PROSITE-ProRule" id="PRU00094"/>
    </source>
</evidence>
<feature type="region of interest" description="Disordered" evidence="11">
    <location>
        <begin position="593"/>
        <end position="617"/>
    </location>
</feature>
<evidence type="ECO:0008006" key="16">
    <source>
        <dbReference type="Google" id="ProtNLM"/>
    </source>
</evidence>
<dbReference type="InterPro" id="IPR036909">
    <property type="entry name" value="Cyt_c-like_dom_sf"/>
</dbReference>
<keyword evidence="9" id="KW-0862">Zinc</keyword>
<dbReference type="PROSITE" id="PS51007">
    <property type="entry name" value="CYTC"/>
    <property type="match status" value="1"/>
</dbReference>
<dbReference type="PANTHER" id="PTHR11961">
    <property type="entry name" value="CYTOCHROME C"/>
    <property type="match status" value="1"/>
</dbReference>
<dbReference type="AlphaFoldDB" id="A0AAJ5YZ05"/>
<evidence type="ECO:0000259" key="12">
    <source>
        <dbReference type="PROSITE" id="PS50114"/>
    </source>
</evidence>
<keyword evidence="4 10" id="KW-0349">Heme</keyword>
<name>A0AAJ5YZ05_9BASI</name>
<evidence type="ECO:0000313" key="14">
    <source>
        <dbReference type="EMBL" id="WFC99129.1"/>
    </source>
</evidence>
<dbReference type="GO" id="GO:0043565">
    <property type="term" value="F:sequence-specific DNA binding"/>
    <property type="evidence" value="ECO:0007669"/>
    <property type="project" value="InterPro"/>
</dbReference>
<evidence type="ECO:0000256" key="6">
    <source>
        <dbReference type="ARBA" id="ARBA00022723"/>
    </source>
</evidence>
<dbReference type="SUPFAM" id="SSF57716">
    <property type="entry name" value="Glucocorticoid receptor-like (DNA-binding domain)"/>
    <property type="match status" value="1"/>
</dbReference>
<keyword evidence="3" id="KW-0813">Transport</keyword>
<dbReference type="InterPro" id="IPR013088">
    <property type="entry name" value="Znf_NHR/GATA"/>
</dbReference>
<reference evidence="14 15" key="1">
    <citation type="submission" date="2023-03" db="EMBL/GenBank/DDBJ databases">
        <title>Mating type loci evolution in Malassezia.</title>
        <authorList>
            <person name="Coelho M.A."/>
        </authorList>
    </citation>
    <scope>NUCLEOTIDE SEQUENCE [LARGE SCALE GENOMIC DNA]</scope>
    <source>
        <strain evidence="14 15">CBS 9725</strain>
    </source>
</reference>
<dbReference type="GO" id="GO:0006355">
    <property type="term" value="P:regulation of DNA-templated transcription"/>
    <property type="evidence" value="ECO:0007669"/>
    <property type="project" value="InterPro"/>
</dbReference>
<gene>
    <name evidence="14" type="ORF">MYAM1_001869</name>
</gene>
<keyword evidence="5" id="KW-0679">Respiratory chain</keyword>
<evidence type="ECO:0000256" key="11">
    <source>
        <dbReference type="SAM" id="MobiDB-lite"/>
    </source>
</evidence>
<feature type="compositionally biased region" description="Polar residues" evidence="11">
    <location>
        <begin position="201"/>
        <end position="214"/>
    </location>
</feature>
<dbReference type="InterPro" id="IPR002327">
    <property type="entry name" value="Cyt_c_1A/1B"/>
</dbReference>
<evidence type="ECO:0000256" key="8">
    <source>
        <dbReference type="ARBA" id="ARBA00023004"/>
    </source>
</evidence>
<dbReference type="Gene3D" id="1.10.760.10">
    <property type="entry name" value="Cytochrome c-like domain"/>
    <property type="match status" value="1"/>
</dbReference>
<dbReference type="PRINTS" id="PR00604">
    <property type="entry name" value="CYTCHRMECIAB"/>
</dbReference>
<dbReference type="InterPro" id="IPR009056">
    <property type="entry name" value="Cyt_c-like_dom"/>
</dbReference>
<evidence type="ECO:0000256" key="5">
    <source>
        <dbReference type="ARBA" id="ARBA00022660"/>
    </source>
</evidence>
<dbReference type="GO" id="GO:0009055">
    <property type="term" value="F:electron transfer activity"/>
    <property type="evidence" value="ECO:0007669"/>
    <property type="project" value="InterPro"/>
</dbReference>
<evidence type="ECO:0000256" key="7">
    <source>
        <dbReference type="ARBA" id="ARBA00022982"/>
    </source>
</evidence>
<keyword evidence="15" id="KW-1185">Reference proteome</keyword>
<dbReference type="GO" id="GO:0020037">
    <property type="term" value="F:heme binding"/>
    <property type="evidence" value="ECO:0007669"/>
    <property type="project" value="InterPro"/>
</dbReference>
<dbReference type="Pfam" id="PF00034">
    <property type="entry name" value="Cytochrom_C"/>
    <property type="match status" value="1"/>
</dbReference>
<dbReference type="InterPro" id="IPR000679">
    <property type="entry name" value="Znf_GATA"/>
</dbReference>
<feature type="region of interest" description="Disordered" evidence="11">
    <location>
        <begin position="504"/>
        <end position="573"/>
    </location>
</feature>
<evidence type="ECO:0000256" key="1">
    <source>
        <dbReference type="ARBA" id="ARBA00004569"/>
    </source>
</evidence>
<keyword evidence="9" id="KW-0863">Zinc-finger</keyword>
<feature type="compositionally biased region" description="Low complexity" evidence="11">
    <location>
        <begin position="540"/>
        <end position="554"/>
    </location>
</feature>
<dbReference type="Proteomes" id="UP001219567">
    <property type="component" value="Chromosome 2"/>
</dbReference>
<evidence type="ECO:0000259" key="13">
    <source>
        <dbReference type="PROSITE" id="PS51007"/>
    </source>
</evidence>
<evidence type="ECO:0000256" key="10">
    <source>
        <dbReference type="PROSITE-ProRule" id="PRU00433"/>
    </source>
</evidence>
<dbReference type="SMART" id="SM00401">
    <property type="entry name" value="ZnF_GATA"/>
    <property type="match status" value="1"/>
</dbReference>
<feature type="compositionally biased region" description="Basic and acidic residues" evidence="11">
    <location>
        <begin position="339"/>
        <end position="358"/>
    </location>
</feature>
<feature type="compositionally biased region" description="Polar residues" evidence="11">
    <location>
        <begin position="118"/>
        <end position="129"/>
    </location>
</feature>
<organism evidence="14 15">
    <name type="scientific">Malassezia yamatoensis</name>
    <dbReference type="NCBI Taxonomy" id="253288"/>
    <lineage>
        <taxon>Eukaryota</taxon>
        <taxon>Fungi</taxon>
        <taxon>Dikarya</taxon>
        <taxon>Basidiomycota</taxon>
        <taxon>Ustilaginomycotina</taxon>
        <taxon>Malasseziomycetes</taxon>
        <taxon>Malasseziales</taxon>
        <taxon>Malasseziaceae</taxon>
        <taxon>Malassezia</taxon>
    </lineage>
</organism>
<evidence type="ECO:0000256" key="4">
    <source>
        <dbReference type="ARBA" id="ARBA00022617"/>
    </source>
</evidence>
<proteinExistence type="inferred from homology"/>
<dbReference type="Gene3D" id="3.30.50.10">
    <property type="entry name" value="Erythroid Transcription Factor GATA-1, subunit A"/>
    <property type="match status" value="1"/>
</dbReference>
<comment type="subcellular location">
    <subcellularLocation>
        <location evidence="1">Mitochondrion intermembrane space</location>
    </subcellularLocation>
</comment>
<feature type="compositionally biased region" description="Polar residues" evidence="11">
    <location>
        <begin position="504"/>
        <end position="524"/>
    </location>
</feature>
<dbReference type="GO" id="GO:0005758">
    <property type="term" value="C:mitochondrial intermembrane space"/>
    <property type="evidence" value="ECO:0007669"/>
    <property type="project" value="UniProtKB-SubCell"/>
</dbReference>
<comment type="similarity">
    <text evidence="2">Belongs to the cytochrome c family.</text>
</comment>
<sequence length="617" mass="66656">MGYEEGDAKKGAHLFKTRCAQCHTIEEGGPNKVGPNLHGVVGRESGKAAGYNYSEANIKKDVIWNEQHLWEYLENPKKYIPGYVLSVAAHFVWRSLEFYTDHDFHLRVRIGFLQQHQNGEHNASPQSGPVSEERVSLSMDKPTNESLTRASYRHGSSSITPGLGQSGYASPSPPPPAPAVLSATATQGGAYESQTERTGRSTDASVVHSSNQSYPAGRAPGTPNALSNAPGSPAMASWPTAMHGTLESNSMFCLERIHAASLALYNYASEHLERQMPVVPEDLYELLPIGSEINQELRSLLAVHEGRTPREAGTEMPPYYPWTAGNGTAHTYWLQNARDDRDGKQGRGDENDAEEKSSYLRRRNSGQGKIVERFGPRSVRGMAGSDEFASYNPNITGHGLRNDSMYLPPTSSSHGVHKAGAGDSSNGQYVPKYRKRSRAPAPGVCHACGNSDTPEWRRGPDGARTLCNACGLHFSKLVRRRTLEYANAAPGTPIPPVTTAELRASTNAGNNPNFNVSASTQNPTGELAEGPNSVYSDPLTSSSNPSTNMPNGPGVDENLVSTKANAPPPHALSQLSHVDLSSTQNPTKLSDQMVEGYSRRSAMDPNLAEANKSARTN</sequence>
<evidence type="ECO:0000313" key="15">
    <source>
        <dbReference type="Proteomes" id="UP001219567"/>
    </source>
</evidence>
<dbReference type="PROSITE" id="PS50114">
    <property type="entry name" value="GATA_ZN_FINGER_2"/>
    <property type="match status" value="1"/>
</dbReference>
<evidence type="ECO:0000256" key="2">
    <source>
        <dbReference type="ARBA" id="ARBA00006488"/>
    </source>
</evidence>